<feature type="coiled-coil region" evidence="1">
    <location>
        <begin position="2041"/>
        <end position="2075"/>
    </location>
</feature>
<gene>
    <name evidence="3" type="ORF">N0F65_012870</name>
</gene>
<feature type="region of interest" description="Disordered" evidence="2">
    <location>
        <begin position="72"/>
        <end position="91"/>
    </location>
</feature>
<name>A0AAV2YG23_9STRA</name>
<organism evidence="3 4">
    <name type="scientific">Lagenidium giganteum</name>
    <dbReference type="NCBI Taxonomy" id="4803"/>
    <lineage>
        <taxon>Eukaryota</taxon>
        <taxon>Sar</taxon>
        <taxon>Stramenopiles</taxon>
        <taxon>Oomycota</taxon>
        <taxon>Peronosporomycetes</taxon>
        <taxon>Pythiales</taxon>
        <taxon>Pythiaceae</taxon>
    </lineage>
</organism>
<feature type="compositionally biased region" description="Low complexity" evidence="2">
    <location>
        <begin position="2346"/>
        <end position="2356"/>
    </location>
</feature>
<feature type="region of interest" description="Disordered" evidence="2">
    <location>
        <begin position="313"/>
        <end position="339"/>
    </location>
</feature>
<evidence type="ECO:0000313" key="3">
    <source>
        <dbReference type="EMBL" id="DAZ93662.1"/>
    </source>
</evidence>
<feature type="compositionally biased region" description="Basic and acidic residues" evidence="2">
    <location>
        <begin position="329"/>
        <end position="339"/>
    </location>
</feature>
<dbReference type="EMBL" id="DAKRPA010000300">
    <property type="protein sequence ID" value="DAZ93662.1"/>
    <property type="molecule type" value="Genomic_DNA"/>
</dbReference>
<feature type="region of interest" description="Disordered" evidence="2">
    <location>
        <begin position="615"/>
        <end position="636"/>
    </location>
</feature>
<accession>A0AAV2YG23</accession>
<feature type="region of interest" description="Disordered" evidence="2">
    <location>
        <begin position="1038"/>
        <end position="1061"/>
    </location>
</feature>
<dbReference type="PANTHER" id="PTHR33331:SF13">
    <property type="entry name" value="COILED-COIL DOMAIN CONTAINING 162"/>
    <property type="match status" value="1"/>
</dbReference>
<feature type="compositionally biased region" description="Low complexity" evidence="2">
    <location>
        <begin position="2298"/>
        <end position="2308"/>
    </location>
</feature>
<feature type="region of interest" description="Disordered" evidence="2">
    <location>
        <begin position="2166"/>
        <end position="2203"/>
    </location>
</feature>
<keyword evidence="1" id="KW-0175">Coiled coil</keyword>
<evidence type="ECO:0000256" key="1">
    <source>
        <dbReference type="SAM" id="Coils"/>
    </source>
</evidence>
<keyword evidence="4" id="KW-1185">Reference proteome</keyword>
<proteinExistence type="predicted"/>
<dbReference type="Proteomes" id="UP001146120">
    <property type="component" value="Unassembled WGS sequence"/>
</dbReference>
<feature type="region of interest" description="Disordered" evidence="2">
    <location>
        <begin position="946"/>
        <end position="968"/>
    </location>
</feature>
<feature type="compositionally biased region" description="Low complexity" evidence="2">
    <location>
        <begin position="615"/>
        <end position="625"/>
    </location>
</feature>
<feature type="compositionally biased region" description="Low complexity" evidence="2">
    <location>
        <begin position="951"/>
        <end position="963"/>
    </location>
</feature>
<feature type="region of interest" description="Disordered" evidence="2">
    <location>
        <begin position="2375"/>
        <end position="2431"/>
    </location>
</feature>
<protein>
    <submittedName>
        <fullName evidence="3">Uncharacterized protein</fullName>
    </submittedName>
</protein>
<feature type="compositionally biased region" description="Pro residues" evidence="2">
    <location>
        <begin position="1228"/>
        <end position="1238"/>
    </location>
</feature>
<feature type="compositionally biased region" description="Low complexity" evidence="2">
    <location>
        <begin position="2382"/>
        <end position="2393"/>
    </location>
</feature>
<dbReference type="InterPro" id="IPR040401">
    <property type="entry name" value="CCDC162"/>
</dbReference>
<evidence type="ECO:0000313" key="4">
    <source>
        <dbReference type="Proteomes" id="UP001146120"/>
    </source>
</evidence>
<feature type="region of interest" description="Disordered" evidence="2">
    <location>
        <begin position="1661"/>
        <end position="1685"/>
    </location>
</feature>
<dbReference type="PANTHER" id="PTHR33331">
    <property type="entry name" value="COILED-COIL DOMAIN-CONTAINING PROTEIN 162"/>
    <property type="match status" value="1"/>
</dbReference>
<comment type="caution">
    <text evidence="3">The sequence shown here is derived from an EMBL/GenBank/DDBJ whole genome shotgun (WGS) entry which is preliminary data.</text>
</comment>
<feature type="region of interest" description="Disordered" evidence="2">
    <location>
        <begin position="2284"/>
        <end position="2357"/>
    </location>
</feature>
<reference evidence="3" key="1">
    <citation type="submission" date="2022-11" db="EMBL/GenBank/DDBJ databases">
        <authorList>
            <person name="Morgan W.R."/>
            <person name="Tartar A."/>
        </authorList>
    </citation>
    <scope>NUCLEOTIDE SEQUENCE</scope>
    <source>
        <strain evidence="3">ARSEF 373</strain>
    </source>
</reference>
<feature type="region of interest" description="Disordered" evidence="2">
    <location>
        <begin position="1225"/>
        <end position="1261"/>
    </location>
</feature>
<evidence type="ECO:0000256" key="2">
    <source>
        <dbReference type="SAM" id="MobiDB-lite"/>
    </source>
</evidence>
<feature type="compositionally biased region" description="Basic and acidic residues" evidence="2">
    <location>
        <begin position="2181"/>
        <end position="2201"/>
    </location>
</feature>
<feature type="compositionally biased region" description="Low complexity" evidence="2">
    <location>
        <begin position="2167"/>
        <end position="2180"/>
    </location>
</feature>
<sequence length="2445" mass="272384">MKLKEDALARGDAQSKLHASGFEDLLLKSQSGLVMLRDMQLKRNAKKQSLRRLLHAPVLGATAAFGADDTTTEGAFPAATHGGDSEPRAADDEARDLAIRMRDYYARKVQLCRLLLRRDRTEHVSLLRPLTSATMLKTLDKAIMALTRLTTPLVHPLDNASKDDLESFLRFACEQQSQRACAERFLIRLKWLLVSHRYHIRQRMLDLFHQQREKNAVVPNSWKVLERLRARDGGSSGSNSNNNATTTASAASLPCVHCPLFILSTNQLEAELHRLLQLPHLRAWTNHTGVAQDDARALKLQVEAQFAAFIRDTHVQNPKRPAGDENSNNDEHESVVESGDERAGDSLAALFPMQTHWGIVQHFSLEHSLSEDASRELELRAVAEDSLLRNELELVRLDDVDYLRQRLETLGSRHFQHAVVELHADFHTATRSMLAGDSTTIALTLTANAHVDNAKAAFERHHALVDKLMGTKSQSWNSDKLHLHYLLRYMNCRWKRQRLVRLLNLFHYVLWERRHRATPRRAYGDHQAQAAAQSRPDGDKLPPLFLRQLSSGEFIVVKASAISASKTDPSEGPKTFVDELDTTEVFFPLALQDLVTIEDQLVRLASKFVQRQDRASVPSASAPSLDDPDTDPDTGIPSHVMLAIDRTQVLSDLYESELNFQQAKCQWLTALLANGLEYADDAHTTALLRSVVQRRPLIDLAHGYFYESYALEVVHLDLQTHVQELMRQHLAAPATSASRTTVSVVKTSIVNDDVWLAHQIVHQDIVHAFLNTQAQLYADAQQQWFCALSVGELHALQQALAERVLLTWKTLTTVEFPSTQRTAVVSLERTAQTLFCGNGWKLVWPPELVFDVCVNSTAGASADTYRALETNLTNVLRVLDWRAQLRRVVYETHVLERIYVFQQEFVELMPTADQHQHFFFGTVGSGVDEKLQTLQAELLAMSHGTSRTSVPANANSASSEPASGGRTNHLYRTVPEWLDTQLAPDAADERSMVLTLQSGYCSFLRACVNYQDTSGGDVFEFAACAPFIFLSSQAKANANASNGSNNHTEGRGAGHGTRQSGEQLNMKAVRWKYTEEIADKMKDELQRHCFLFWISLTALKTLVHTRFFQSPALVRRVEQLVEEADEQACERERRAAWTEAVAGVGAFFERHGATPALVVQLVRQLRAIQNERKLLLAFAPTQAHRCAITAKRTGPTVGDGVGGGSLEQWLENKLQQLKADLQVKTPAPLRPPGTPPSSPKAADKNSAMVAEAASNGDTSLLDLPPTRGLVRQFGVLVGQEDASKARLPADKQEQLTQLVAIYSVIADSVRCSRVHGAFALALSGKSKQRAAHKATSAAAVAMLHHHLLPAALQTAATNEPNDLLAAWLLQVHDDVRRFHHKTMDTLGLTGAHIDVFALDGTTRVGHGGARNGANTPNTSGIVSLGKVHHALHRHAVTLRARLRCLVAFVLHQTLGDGDHDRDTDQDRDPRLLLQRRQLQCVLRELHDVAREDRYENRDSGGDSADLVVCNGVFGMLLPILDHAWLDCVHERETIEFWRALQQTNDDAYLELLDEWLTLQAAYVRDFVDRKKKLQTHGGRSAWSNDTVRLETDALAELEQLYQRYEVLAPQAATSDSNKGVINVVDEGVSGNTLRMKMRLLNNRTTHRSSLLRRTLTSGSHALNAASGTGASFGSGGDSDSTTEAATAGVATTHHTHMLLQLPPPTVLRRQLDAIRCYLEVHWIEDDLEQIQQHYEHFLTQKRRYQEEATDGKAKKVQNDVAGNVTGVNANSRGLSGEFCQALRSLQQYYRSYASHWVDEGDEDAVKAAMQNPEHGEFIVPAMELTVLLQRLEQERVRQVDSLSAMYTAAVDEQQAQRQATDARCAVLQARQLTERTEATIKRESFAIDRSYQLHFQMEKLHKQMHAMQQRIELEKAELSNRLTVAHDAHVREMQAKLLTKQQQFEEYRAVVQQDLRTQLVHAQQQMVQQLVAQSGTVSLEAKTGFLAALHEQGAMEQIQRENVALKQTVLKLQTLFQLQHQSKTAVNEHGKHEHESHTTRLQLVMNENVELAHQLKQLESELSKVSQERSFFQMKWSHLQEQLDSAAHKQRVAKVRGLSAPYHREMATMGVPLVTTDIAGSVDVHSKLPSLVHTTPRAKTTLPDYEDQQQAFEDKHEMAMRALSSEGANNDNNNNNNQHGDGNDGHDVETKGGDGSKRSDTLQRTLGHYQNEIRRLQLQLTKETKMKSTLMDQLALTKAGGPIALGAGLASPGGVIGTPVSDADSDAMDWKALYLQAQEEIKQLREIPQLSTPSPQLTTPRRTTPESPSTHRRLLMHQPSSRARPASATHSATPTRPRRESEGTPRRPSTSHSPRSMLPLAPALVLDAGAVPSMQIVPAPSPRRSSSPVPGSRTIADGDTSGRRRSSSANAAARKFQVQKREEPELGGVAGVPNALSVREPLPYR</sequence>
<feature type="region of interest" description="Disordered" evidence="2">
    <location>
        <begin position="521"/>
        <end position="542"/>
    </location>
</feature>
<reference evidence="3" key="2">
    <citation type="journal article" date="2023" name="Microbiol Resour">
        <title>Decontamination and Annotation of the Draft Genome Sequence of the Oomycete Lagenidium giganteum ARSEF 373.</title>
        <authorList>
            <person name="Morgan W.R."/>
            <person name="Tartar A."/>
        </authorList>
    </citation>
    <scope>NUCLEOTIDE SEQUENCE</scope>
    <source>
        <strain evidence="3">ARSEF 373</strain>
    </source>
</reference>